<gene>
    <name evidence="6" type="ORF">H0193_09125</name>
</gene>
<feature type="compositionally biased region" description="Pro residues" evidence="4">
    <location>
        <begin position="1550"/>
        <end position="1562"/>
    </location>
</feature>
<evidence type="ECO:0000256" key="3">
    <source>
        <dbReference type="ARBA" id="ARBA00022729"/>
    </source>
</evidence>
<dbReference type="GO" id="GO:0004180">
    <property type="term" value="F:carboxypeptidase activity"/>
    <property type="evidence" value="ECO:0007669"/>
    <property type="project" value="UniProtKB-KW"/>
</dbReference>
<feature type="region of interest" description="Disordered" evidence="4">
    <location>
        <begin position="1539"/>
        <end position="1570"/>
    </location>
</feature>
<feature type="domain" description="SD-repeat containing protein B" evidence="5">
    <location>
        <begin position="1333"/>
        <end position="1426"/>
    </location>
</feature>
<feature type="domain" description="SD-repeat containing protein B" evidence="5">
    <location>
        <begin position="782"/>
        <end position="896"/>
    </location>
</feature>
<name>A0A7W2EC39_9CORY</name>
<feature type="region of interest" description="Disordered" evidence="4">
    <location>
        <begin position="1117"/>
        <end position="1137"/>
    </location>
</feature>
<feature type="compositionally biased region" description="Acidic residues" evidence="4">
    <location>
        <begin position="1125"/>
        <end position="1134"/>
    </location>
</feature>
<keyword evidence="7" id="KW-1185">Reference proteome</keyword>
<dbReference type="InterPro" id="IPR013783">
    <property type="entry name" value="Ig-like_fold"/>
</dbReference>
<dbReference type="Pfam" id="PF17210">
    <property type="entry name" value="SdrD_B"/>
    <property type="match status" value="12"/>
</dbReference>
<feature type="domain" description="SD-repeat containing protein B" evidence="5">
    <location>
        <begin position="114"/>
        <end position="207"/>
    </location>
</feature>
<feature type="domain" description="SD-repeat containing protein B" evidence="5">
    <location>
        <begin position="1117"/>
        <end position="1210"/>
    </location>
</feature>
<dbReference type="InterPro" id="IPR033764">
    <property type="entry name" value="Sdr_B"/>
</dbReference>
<dbReference type="EMBL" id="JACDTZ010000001">
    <property type="protein sequence ID" value="MBA5244964.1"/>
    <property type="molecule type" value="Genomic_DNA"/>
</dbReference>
<dbReference type="Gene3D" id="2.60.40.10">
    <property type="entry name" value="Immunoglobulins"/>
    <property type="match status" value="12"/>
</dbReference>
<keyword evidence="3" id="KW-0732">Signal</keyword>
<feature type="domain" description="SD-repeat containing protein B" evidence="5">
    <location>
        <begin position="1234"/>
        <end position="1307"/>
    </location>
</feature>
<feature type="compositionally biased region" description="Basic and acidic residues" evidence="4">
    <location>
        <begin position="1239"/>
        <end position="1255"/>
    </location>
</feature>
<feature type="compositionally biased region" description="Basic and acidic residues" evidence="4">
    <location>
        <begin position="262"/>
        <end position="275"/>
    </location>
</feature>
<feature type="domain" description="SD-repeat containing protein B" evidence="5">
    <location>
        <begin position="559"/>
        <end position="665"/>
    </location>
</feature>
<evidence type="ECO:0000256" key="1">
    <source>
        <dbReference type="ARBA" id="ARBA00004613"/>
    </source>
</evidence>
<evidence type="ECO:0000256" key="2">
    <source>
        <dbReference type="ARBA" id="ARBA00022525"/>
    </source>
</evidence>
<feature type="domain" description="SD-repeat containing protein B" evidence="5">
    <location>
        <begin position="669"/>
        <end position="779"/>
    </location>
</feature>
<feature type="domain" description="SD-repeat containing protein B" evidence="5">
    <location>
        <begin position="1450"/>
        <end position="1523"/>
    </location>
</feature>
<keyword evidence="2" id="KW-0964">Secreted</keyword>
<sequence length="1710" mass="184059">MDKASVGDPKQDPRDPYPYSVNQNWLQAWEWNFNATSIADSDQIDESEVWLRSGTTIEFHQLNLIQPDENGECSLGSKDEAQAWANRSLTHIVSYRKDVEREIEDEIQFGSPFIGDRVWVDANGDGIQNEDETTGVPNVKVIVSREGEPDRTATTDADGKWLVQDLTPDAQYNVRFVLPAGGDYKDYLVTKTGTGDGDVDSNGLSFTTDPVPATGDLTYDLGITPPASVGDFVWEDTNGNGIQDDGEPPVPNTTVRVNGPNGEEHTTSTDEDGKWSVDGLTPGVEYTVEFTPPAGYQVTKTEQGEDRGKDSNPQSSKVTLEPGENNTSYDLGLVKAASVGDRVWLDSNNNGVQDEGETNVAGVTVTVTGNGETHTATTDSNGQWRVDGLTPGVEYTVEFTPPAGYQVTKTGQGDEATDSNPLSSTVTLTTGEYNETYDLGLVGKPASVGDRVWIDANRNGVQDEGEENLAGVTVTVTPPAGSDEQPRTATTDADGKWRIDELTPGVEYTVSFELPEGYKATDALVGEDRGVDSNGLRSTVTLKPGEYNDTYDLGVYQPASIGDFVWEDTNGDGIQDEGEPPVPNTIVRVTGPNGETHTTATDKDGKWSVDGLTPGVEYTVEFTPPAGYKVTKAEQGEDRGKDSNPLSSTVSLKPGENNTTYDLGLIKPASVGDRVWVDENADGIQDENEKNGVPNAKVTVTAPEGVDEQPRTTTTDDKGNWRIDGLTPGVEYTVTFELPEGVSATKSLVGDDRGVDSNELSTKITLESGQHDPTIDLGVVPASIGDRVWLDEGDEEKVGRADGIQDDGEGGIPDVVVRVSRPGEEVRETKTGAGGTWKIEGLTPGVDDYRVEFDAPDGFRISPTKAGDAAVDSNGLSDKVAALKSGEFNDTYDLGLFIDVPETETTTVPTPVTVEKTTTVSTPCDCSSTTVPTTTTQVVSTTKTQSVPTTLTTQVPVPTTTTQAVPTTLKTQVPVPTTTTQAVPTTTTQAVPTTLTTQVPVPTTVHSTTTAEAPKRGTIGDRVWVDENGDGKEDPGEKTGVPGVTVIVKDPEGNEVTRTVTDESGNWKVDVEPGEYTVRYEPGDRTPSDPELVERTIVIEPGEENFEVDLGILPSGSVGDRVWNDEDGDGEQGEDEKGLENVVVLVSREGEPTRSAVTDANGDWKIEGLNPNAEYDIRFIKPEGWEVTGKVPGSDESGLVSKVTVKPNEYNDSYDLGLKKVDPGCDCEPVKPGTIGDRVWVDENGDGKEDPDEKTGVPNVTVIVKDPEGNEITRTVTDENGNWKVDVEPGEYTVRYEPGERTPSDKEQVERTIVIEPGKDNFDVDLGILPSGSVGDRVWHDEDGDGKQGDDEKGLENVVVLVSREGEPTRSAVTDENGDWKIEGLTPNAEYDIRFIKPEGWEVTGKVPGSDESGLVSKVTVKPNEYNDSYDLGLKKTDVTCDCEPIKPGRIGDRVWIDLNGNGKQDPNETEGAPDVTVIVRDKDGNEVTRTVTDEDGNWKVTVEPGDYEIEYRPRDWKPTDPKRVTQKVTVEEGKEYLDLDLGVQKPKPGEPTPPTGEPQPQPEKGSSTETLDRCVANAVRSPLLYLVPVALLGAFGGEIARPYMGAINEQVNQINAQFQEAMRRNSPDWGQGGRGGRDDDQFAELRGQIDAANRRIAELGQDPNVQRFGTVAAGVIGLIAAGGVLYDWCSNEKGEAFTSIGGSSSKDAA</sequence>
<comment type="subcellular location">
    <subcellularLocation>
        <location evidence="1">Secreted</location>
    </subcellularLocation>
</comment>
<comment type="caution">
    <text evidence="6">The sequence shown here is derived from an EMBL/GenBank/DDBJ whole genome shotgun (WGS) entry which is preliminary data.</text>
</comment>
<feature type="compositionally biased region" description="Polar residues" evidence="4">
    <location>
        <begin position="644"/>
        <end position="661"/>
    </location>
</feature>
<keyword evidence="6" id="KW-0121">Carboxypeptidase</keyword>
<evidence type="ECO:0000313" key="7">
    <source>
        <dbReference type="Proteomes" id="UP000523682"/>
    </source>
</evidence>
<feature type="domain" description="SD-repeat containing protein B" evidence="5">
    <location>
        <begin position="337"/>
        <end position="441"/>
    </location>
</feature>
<evidence type="ECO:0000259" key="5">
    <source>
        <dbReference type="Pfam" id="PF17210"/>
    </source>
</evidence>
<proteinExistence type="predicted"/>
<keyword evidence="6" id="KW-0378">Hydrolase</keyword>
<dbReference type="PANTHER" id="PTHR23303">
    <property type="entry name" value="CARBOXYPEPTIDASE REGULATORY REGION-CONTAINING"/>
    <property type="match status" value="1"/>
</dbReference>
<organism evidence="6 7">
    <name type="scientific">Corynebacterium haemomassiliense</name>
    <dbReference type="NCBI Taxonomy" id="2754726"/>
    <lineage>
        <taxon>Bacteria</taxon>
        <taxon>Bacillati</taxon>
        <taxon>Actinomycetota</taxon>
        <taxon>Actinomycetes</taxon>
        <taxon>Mycobacteriales</taxon>
        <taxon>Corynebacteriaceae</taxon>
        <taxon>Corynebacterium</taxon>
    </lineage>
</organism>
<accession>A0A7W2EC39</accession>
<evidence type="ECO:0000256" key="4">
    <source>
        <dbReference type="SAM" id="MobiDB-lite"/>
    </source>
</evidence>
<dbReference type="PANTHER" id="PTHR23303:SF15">
    <property type="entry name" value="COLOSSIN-A"/>
    <property type="match status" value="1"/>
</dbReference>
<feature type="region of interest" description="Disordered" evidence="4">
    <location>
        <begin position="573"/>
        <end position="608"/>
    </location>
</feature>
<dbReference type="RefSeq" id="WP_181889512.1">
    <property type="nucleotide sequence ID" value="NZ_JACDTZ010000001.1"/>
</dbReference>
<protein>
    <submittedName>
        <fullName evidence="6">Carboxypeptidase regulatory-like domain-containing protein</fullName>
    </submittedName>
</protein>
<feature type="region of interest" description="Disordered" evidence="4">
    <location>
        <begin position="292"/>
        <end position="328"/>
    </location>
</feature>
<dbReference type="GO" id="GO:0005975">
    <property type="term" value="P:carbohydrate metabolic process"/>
    <property type="evidence" value="ECO:0007669"/>
    <property type="project" value="UniProtKB-ARBA"/>
</dbReference>
<reference evidence="6 7" key="1">
    <citation type="submission" date="2020-07" db="EMBL/GenBank/DDBJ databases">
        <title>Draft genome and description of Corynebacterium haemomassiliense strain Marseile-Q3615 sp. nov.</title>
        <authorList>
            <person name="Boxberger M."/>
            <person name="La Scola B."/>
        </authorList>
    </citation>
    <scope>NUCLEOTIDE SEQUENCE [LARGE SCALE GENOMIC DNA]</scope>
    <source>
        <strain evidence="6 7">Marseille-Q3615</strain>
    </source>
</reference>
<feature type="domain" description="SD-repeat containing protein B" evidence="5">
    <location>
        <begin position="446"/>
        <end position="555"/>
    </location>
</feature>
<feature type="region of interest" description="Disordered" evidence="4">
    <location>
        <begin position="1236"/>
        <end position="1257"/>
    </location>
</feature>
<feature type="region of interest" description="Disordered" evidence="4">
    <location>
        <begin position="238"/>
        <end position="276"/>
    </location>
</feature>
<feature type="region of interest" description="Disordered" evidence="4">
    <location>
        <begin position="632"/>
        <end position="661"/>
    </location>
</feature>
<dbReference type="GO" id="GO:0005576">
    <property type="term" value="C:extracellular region"/>
    <property type="evidence" value="ECO:0007669"/>
    <property type="project" value="UniProtKB-SubCell"/>
</dbReference>
<evidence type="ECO:0000313" key="6">
    <source>
        <dbReference type="EMBL" id="MBA5244964.1"/>
    </source>
</evidence>
<dbReference type="Proteomes" id="UP000523682">
    <property type="component" value="Unassembled WGS sequence"/>
</dbReference>
<feature type="domain" description="SD-repeat containing protein B" evidence="5">
    <location>
        <begin position="1018"/>
        <end position="1082"/>
    </location>
</feature>
<feature type="compositionally biased region" description="Polar residues" evidence="4">
    <location>
        <begin position="311"/>
        <end position="328"/>
    </location>
</feature>
<feature type="domain" description="SD-repeat containing protein B" evidence="5">
    <location>
        <begin position="227"/>
        <end position="333"/>
    </location>
</feature>
<dbReference type="InterPro" id="IPR051417">
    <property type="entry name" value="SDr/BOS_complex"/>
</dbReference>
<dbReference type="SUPFAM" id="SSF117074">
    <property type="entry name" value="Hypothetical protein PA1324"/>
    <property type="match status" value="12"/>
</dbReference>
<feature type="compositionally biased region" description="Basic and acidic residues" evidence="4">
    <location>
        <begin position="632"/>
        <end position="642"/>
    </location>
</feature>
<keyword evidence="6" id="KW-0645">Protease</keyword>